<evidence type="ECO:0000313" key="2">
    <source>
        <dbReference type="Proteomes" id="UP001055811"/>
    </source>
</evidence>
<keyword evidence="2" id="KW-1185">Reference proteome</keyword>
<gene>
    <name evidence="1" type="ORF">L2E82_40536</name>
</gene>
<protein>
    <submittedName>
        <fullName evidence="1">Uncharacterized protein</fullName>
    </submittedName>
</protein>
<accession>A0ACB9AKI2</accession>
<name>A0ACB9AKI2_CICIN</name>
<evidence type="ECO:0000313" key="1">
    <source>
        <dbReference type="EMBL" id="KAI3710744.1"/>
    </source>
</evidence>
<organism evidence="1 2">
    <name type="scientific">Cichorium intybus</name>
    <name type="common">Chicory</name>
    <dbReference type="NCBI Taxonomy" id="13427"/>
    <lineage>
        <taxon>Eukaryota</taxon>
        <taxon>Viridiplantae</taxon>
        <taxon>Streptophyta</taxon>
        <taxon>Embryophyta</taxon>
        <taxon>Tracheophyta</taxon>
        <taxon>Spermatophyta</taxon>
        <taxon>Magnoliopsida</taxon>
        <taxon>eudicotyledons</taxon>
        <taxon>Gunneridae</taxon>
        <taxon>Pentapetalae</taxon>
        <taxon>asterids</taxon>
        <taxon>campanulids</taxon>
        <taxon>Asterales</taxon>
        <taxon>Asteraceae</taxon>
        <taxon>Cichorioideae</taxon>
        <taxon>Cichorieae</taxon>
        <taxon>Cichoriinae</taxon>
        <taxon>Cichorium</taxon>
    </lineage>
</organism>
<dbReference type="Proteomes" id="UP001055811">
    <property type="component" value="Linkage Group LG07"/>
</dbReference>
<reference evidence="2" key="1">
    <citation type="journal article" date="2022" name="Mol. Ecol. Resour.">
        <title>The genomes of chicory, endive, great burdock and yacon provide insights into Asteraceae palaeo-polyploidization history and plant inulin production.</title>
        <authorList>
            <person name="Fan W."/>
            <person name="Wang S."/>
            <person name="Wang H."/>
            <person name="Wang A."/>
            <person name="Jiang F."/>
            <person name="Liu H."/>
            <person name="Zhao H."/>
            <person name="Xu D."/>
            <person name="Zhang Y."/>
        </authorList>
    </citation>
    <scope>NUCLEOTIDE SEQUENCE [LARGE SCALE GENOMIC DNA]</scope>
    <source>
        <strain evidence="2">cv. Punajuju</strain>
    </source>
</reference>
<comment type="caution">
    <text evidence="1">The sequence shown here is derived from an EMBL/GenBank/DDBJ whole genome shotgun (WGS) entry which is preliminary data.</text>
</comment>
<sequence length="118" mass="13036">MTKGIVGYWCGGVIVVEAGSWWLLILSPLAGAVTCANTKSNYFGAKVVVFSQNVVILVLNLQEACLLFDVSLRSSDMISLTFNSRYANKSFISHILFLPFPPRAPAFVLFFGESLRKR</sequence>
<dbReference type="EMBL" id="CM042015">
    <property type="protein sequence ID" value="KAI3710744.1"/>
    <property type="molecule type" value="Genomic_DNA"/>
</dbReference>
<reference evidence="1 2" key="2">
    <citation type="journal article" date="2022" name="Mol. Ecol. Resour.">
        <title>The genomes of chicory, endive, great burdock and yacon provide insights into Asteraceae paleo-polyploidization history and plant inulin production.</title>
        <authorList>
            <person name="Fan W."/>
            <person name="Wang S."/>
            <person name="Wang H."/>
            <person name="Wang A."/>
            <person name="Jiang F."/>
            <person name="Liu H."/>
            <person name="Zhao H."/>
            <person name="Xu D."/>
            <person name="Zhang Y."/>
        </authorList>
    </citation>
    <scope>NUCLEOTIDE SEQUENCE [LARGE SCALE GENOMIC DNA]</scope>
    <source>
        <strain evidence="2">cv. Punajuju</strain>
        <tissue evidence="1">Leaves</tissue>
    </source>
</reference>
<proteinExistence type="predicted"/>